<proteinExistence type="predicted"/>
<reference evidence="2 3" key="1">
    <citation type="submission" date="2017-03" db="EMBL/GenBank/DDBJ databases">
        <title>Complete Genome Sequence of a natural compounds producer, Streptomyces violaceus S21.</title>
        <authorList>
            <person name="Zhong C."/>
            <person name="Zhao Z."/>
            <person name="Fu J."/>
            <person name="Zong G."/>
            <person name="Qin R."/>
            <person name="Cao G."/>
        </authorList>
    </citation>
    <scope>NUCLEOTIDE SEQUENCE [LARGE SCALE GENOMIC DNA]</scope>
    <source>
        <strain evidence="2 3">S21</strain>
    </source>
</reference>
<dbReference type="Pfam" id="PF13302">
    <property type="entry name" value="Acetyltransf_3"/>
    <property type="match status" value="1"/>
</dbReference>
<dbReference type="SUPFAM" id="SSF55729">
    <property type="entry name" value="Acyl-CoA N-acyltransferases (Nat)"/>
    <property type="match status" value="1"/>
</dbReference>
<evidence type="ECO:0000313" key="2">
    <source>
        <dbReference type="EMBL" id="ARF61067.1"/>
    </source>
</evidence>
<dbReference type="STRING" id="1935.B1H20_06360"/>
<accession>A0A1V0U7H9</accession>
<dbReference type="InterPro" id="IPR000182">
    <property type="entry name" value="GNAT_dom"/>
</dbReference>
<dbReference type="KEGG" id="svu:B1H20_06360"/>
<keyword evidence="2" id="KW-0808">Transferase</keyword>
<dbReference type="EMBL" id="CP020570">
    <property type="protein sequence ID" value="ARF61067.1"/>
    <property type="molecule type" value="Genomic_DNA"/>
</dbReference>
<evidence type="ECO:0000259" key="1">
    <source>
        <dbReference type="PROSITE" id="PS51186"/>
    </source>
</evidence>
<name>A0A1V0U7H9_STRVN</name>
<dbReference type="Gene3D" id="3.40.630.30">
    <property type="match status" value="1"/>
</dbReference>
<dbReference type="AlphaFoldDB" id="A0A1V0U7H9"/>
<organism evidence="2 3">
    <name type="scientific">Streptomyces violaceoruber</name>
    <dbReference type="NCBI Taxonomy" id="1935"/>
    <lineage>
        <taxon>Bacteria</taxon>
        <taxon>Bacillati</taxon>
        <taxon>Actinomycetota</taxon>
        <taxon>Actinomycetes</taxon>
        <taxon>Kitasatosporales</taxon>
        <taxon>Streptomycetaceae</taxon>
        <taxon>Streptomyces</taxon>
        <taxon>Streptomyces violaceoruber group</taxon>
    </lineage>
</organism>
<protein>
    <submittedName>
        <fullName evidence="2">N-acetyltransferase</fullName>
    </submittedName>
</protein>
<sequence length="169" mass="18500">MTARSRPQEADVTRISLRAVQDGDLPLFFAWMSDPEATRVAAFTARDPADRAAFDAHWARIRSDEGVVMRTVVADGAVVGHVGEYGEAGDRQVTYWIDRAHWGRGLATAALRAYLDETPTRPLHARAAADNAGSRRVLEKCGFVVTGADRGFARARGEEIDEVLVTLYA</sequence>
<dbReference type="GO" id="GO:0016747">
    <property type="term" value="F:acyltransferase activity, transferring groups other than amino-acyl groups"/>
    <property type="evidence" value="ECO:0007669"/>
    <property type="project" value="InterPro"/>
</dbReference>
<feature type="domain" description="N-acetyltransferase" evidence="1">
    <location>
        <begin position="15"/>
        <end position="169"/>
    </location>
</feature>
<dbReference type="RefSeq" id="WP_050490931.1">
    <property type="nucleotide sequence ID" value="NZ_CP020570.1"/>
</dbReference>
<dbReference type="InterPro" id="IPR016181">
    <property type="entry name" value="Acyl_CoA_acyltransferase"/>
</dbReference>
<evidence type="ECO:0000313" key="3">
    <source>
        <dbReference type="Proteomes" id="UP000192445"/>
    </source>
</evidence>
<dbReference type="Proteomes" id="UP000192445">
    <property type="component" value="Chromosome"/>
</dbReference>
<gene>
    <name evidence="2" type="ORF">B1H20_06360</name>
</gene>
<dbReference type="PANTHER" id="PTHR43328">
    <property type="entry name" value="ACETYLTRANSFERASE-RELATED"/>
    <property type="match status" value="1"/>
</dbReference>
<dbReference type="PROSITE" id="PS51186">
    <property type="entry name" value="GNAT"/>
    <property type="match status" value="1"/>
</dbReference>
<dbReference type="PANTHER" id="PTHR43328:SF1">
    <property type="entry name" value="N-ACETYLTRANSFERASE DOMAIN-CONTAINING PROTEIN"/>
    <property type="match status" value="1"/>
</dbReference>